<comment type="caution">
    <text evidence="5">The sequence shown here is derived from an EMBL/GenBank/DDBJ whole genome shotgun (WGS) entry which is preliminary data.</text>
</comment>
<dbReference type="SUPFAM" id="SSF55469">
    <property type="entry name" value="FMN-dependent nitroreductase-like"/>
    <property type="match status" value="1"/>
</dbReference>
<protein>
    <submittedName>
        <fullName evidence="5">NAD(P)H nitroreductase</fullName>
    </submittedName>
</protein>
<dbReference type="NCBIfam" id="NF008275">
    <property type="entry name" value="PRK11053.1"/>
    <property type="match status" value="1"/>
</dbReference>
<dbReference type="Pfam" id="PF00881">
    <property type="entry name" value="Nitroreductase"/>
    <property type="match status" value="1"/>
</dbReference>
<evidence type="ECO:0000256" key="2">
    <source>
        <dbReference type="ARBA" id="ARBA00022857"/>
    </source>
</evidence>
<keyword evidence="3" id="KW-0560">Oxidoreductase</keyword>
<dbReference type="InterPro" id="IPR029479">
    <property type="entry name" value="Nitroreductase"/>
</dbReference>
<dbReference type="RefSeq" id="WP_102300098.1">
    <property type="nucleotide sequence ID" value="NZ_JAAHTI010000001.1"/>
</dbReference>
<dbReference type="PANTHER" id="PTHR43673:SF10">
    <property type="entry name" value="NADH DEHYDROGENASE_NAD(P)H NITROREDUCTASE XCC3605-RELATED"/>
    <property type="match status" value="1"/>
</dbReference>
<dbReference type="PANTHER" id="PTHR43673">
    <property type="entry name" value="NAD(P)H NITROREDUCTASE YDGI-RELATED"/>
    <property type="match status" value="1"/>
</dbReference>
<proteinExistence type="inferred from homology"/>
<gene>
    <name evidence="5" type="ORF">BCV38_04520</name>
</gene>
<dbReference type="InterPro" id="IPR033878">
    <property type="entry name" value="NfsB-like"/>
</dbReference>
<evidence type="ECO:0000313" key="5">
    <source>
        <dbReference type="EMBL" id="PME29346.1"/>
    </source>
</evidence>
<name>A0AA44VSS8_9VIBR</name>
<dbReference type="AlphaFoldDB" id="A0AA44VSS8"/>
<evidence type="ECO:0000259" key="4">
    <source>
        <dbReference type="Pfam" id="PF00881"/>
    </source>
</evidence>
<evidence type="ECO:0000313" key="6">
    <source>
        <dbReference type="Proteomes" id="UP000239763"/>
    </source>
</evidence>
<keyword evidence="6" id="KW-1185">Reference proteome</keyword>
<dbReference type="Gene3D" id="3.40.109.10">
    <property type="entry name" value="NADH Oxidase"/>
    <property type="match status" value="1"/>
</dbReference>
<dbReference type="InterPro" id="IPR000415">
    <property type="entry name" value="Nitroreductase-like"/>
</dbReference>
<comment type="similarity">
    <text evidence="1">Belongs to the nitroreductase family.</text>
</comment>
<organism evidence="5 6">
    <name type="scientific">Vibrio lentus</name>
    <dbReference type="NCBI Taxonomy" id="136468"/>
    <lineage>
        <taxon>Bacteria</taxon>
        <taxon>Pseudomonadati</taxon>
        <taxon>Pseudomonadota</taxon>
        <taxon>Gammaproteobacteria</taxon>
        <taxon>Vibrionales</taxon>
        <taxon>Vibrionaceae</taxon>
        <taxon>Vibrio</taxon>
    </lineage>
</organism>
<feature type="domain" description="Nitroreductase" evidence="4">
    <location>
        <begin position="8"/>
        <end position="179"/>
    </location>
</feature>
<evidence type="ECO:0000256" key="3">
    <source>
        <dbReference type="ARBA" id="ARBA00023002"/>
    </source>
</evidence>
<dbReference type="CDD" id="cd02149">
    <property type="entry name" value="NfsB-like"/>
    <property type="match status" value="1"/>
</dbReference>
<dbReference type="EMBL" id="MCSB01000013">
    <property type="protein sequence ID" value="PME29346.1"/>
    <property type="molecule type" value="Genomic_DNA"/>
</dbReference>
<reference evidence="5 6" key="1">
    <citation type="journal article" date="2018" name="Nature">
        <title>A major lineage of non-tailed dsDNA viruses as unrecognized killers of marine bacteria.</title>
        <authorList>
            <person name="Kauffman K.M."/>
            <person name="Hussain F.A."/>
            <person name="Yang J."/>
            <person name="Arevalo P."/>
            <person name="Brown J.M."/>
            <person name="Chang W.K."/>
            <person name="VanInsberghe D."/>
            <person name="Elsherbini J."/>
            <person name="Sharma R.S."/>
            <person name="Cutler M.B."/>
            <person name="Kelly L."/>
            <person name="Polz M.F."/>
        </authorList>
    </citation>
    <scope>NUCLEOTIDE SEQUENCE [LARGE SCALE GENOMIC DNA]</scope>
    <source>
        <strain evidence="5 6">10N.286.55.E1</strain>
    </source>
</reference>
<dbReference type="Proteomes" id="UP000239763">
    <property type="component" value="Unassembled WGS sequence"/>
</dbReference>
<keyword evidence="2" id="KW-0521">NADP</keyword>
<evidence type="ECO:0000256" key="1">
    <source>
        <dbReference type="ARBA" id="ARBA00007118"/>
    </source>
</evidence>
<sequence>MNIVQNAKSRYSTKAFDSSIKLSDEQILAIKELLRLSPSSVNSQPWHFIIASSSSAKERIARATQGDYVFNEQKILNASHVLVLCTKESIDEVYLNLLLENEERDGRFANEEIKQGQRNGRNHFVNLHQTQLKDTYHWMEKQVYLNLGSLLLGASTLGIDAVPIEGFDSKILDYEFALKNKGFKSSVIVSLGARSQKDFNALLPKSRHAESYLFSEV</sequence>
<dbReference type="GO" id="GO:0016491">
    <property type="term" value="F:oxidoreductase activity"/>
    <property type="evidence" value="ECO:0007669"/>
    <property type="project" value="UniProtKB-KW"/>
</dbReference>
<accession>A0AA44VSS8</accession>